<feature type="domain" description="Glycosyltransferase 2-like" evidence="1">
    <location>
        <begin position="10"/>
        <end position="49"/>
    </location>
</feature>
<organism evidence="2 3">
    <name type="scientific">Thermoproteota archaeon</name>
    <dbReference type="NCBI Taxonomy" id="2056631"/>
    <lineage>
        <taxon>Archaea</taxon>
        <taxon>Thermoproteota</taxon>
    </lineage>
</organism>
<reference evidence="2 3" key="1">
    <citation type="submission" date="2018-06" db="EMBL/GenBank/DDBJ databases">
        <title>Extensive metabolic versatility and redundancy in microbially diverse, dynamic hydrothermal sediments.</title>
        <authorList>
            <person name="Dombrowski N."/>
            <person name="Teske A."/>
            <person name="Baker B.J."/>
        </authorList>
    </citation>
    <scope>NUCLEOTIDE SEQUENCE [LARGE SCALE GENOMIC DNA]</scope>
    <source>
        <strain evidence="2">B20_G2</strain>
    </source>
</reference>
<dbReference type="EMBL" id="QMRA01000056">
    <property type="protein sequence ID" value="RLE53682.1"/>
    <property type="molecule type" value="Genomic_DNA"/>
</dbReference>
<gene>
    <name evidence="2" type="ORF">DRJ26_03085</name>
</gene>
<dbReference type="SUPFAM" id="SSF53448">
    <property type="entry name" value="Nucleotide-diphospho-sugar transferases"/>
    <property type="match status" value="1"/>
</dbReference>
<evidence type="ECO:0000313" key="3">
    <source>
        <dbReference type="Proteomes" id="UP000269499"/>
    </source>
</evidence>
<evidence type="ECO:0000259" key="1">
    <source>
        <dbReference type="Pfam" id="PF00535"/>
    </source>
</evidence>
<dbReference type="AlphaFoldDB" id="A0A497F377"/>
<accession>A0A497F377</accession>
<name>A0A497F377_9CREN</name>
<evidence type="ECO:0000313" key="2">
    <source>
        <dbReference type="EMBL" id="RLE53682.1"/>
    </source>
</evidence>
<dbReference type="Gene3D" id="3.90.550.10">
    <property type="entry name" value="Spore Coat Polysaccharide Biosynthesis Protein SpsA, Chain A"/>
    <property type="match status" value="1"/>
</dbReference>
<dbReference type="InterPro" id="IPR001173">
    <property type="entry name" value="Glyco_trans_2-like"/>
</dbReference>
<sequence length="59" mass="6547">MRNGQLVKVTVIMPAYNLENVIQSTITKVKQVLSEITSNYEVIVLDDGQKTIPITKPSS</sequence>
<protein>
    <recommendedName>
        <fullName evidence="1">Glycosyltransferase 2-like domain-containing protein</fullName>
    </recommendedName>
</protein>
<dbReference type="Proteomes" id="UP000269499">
    <property type="component" value="Unassembled WGS sequence"/>
</dbReference>
<proteinExistence type="predicted"/>
<dbReference type="InterPro" id="IPR029044">
    <property type="entry name" value="Nucleotide-diphossugar_trans"/>
</dbReference>
<dbReference type="Pfam" id="PF00535">
    <property type="entry name" value="Glycos_transf_2"/>
    <property type="match status" value="1"/>
</dbReference>
<comment type="caution">
    <text evidence="2">The sequence shown here is derived from an EMBL/GenBank/DDBJ whole genome shotgun (WGS) entry which is preliminary data.</text>
</comment>